<sequence>MDSNIPRPFHIAIKGRFVVRPELCTQGDFDQKHAMLGEPGDRGSAATFTLRDGILCHGDEWAMGRHMAGPPPMIPIPAVWVRNLGSVHRMTVAPGPHGMGLMGEGSSFGMMEEDGTRVFSMPSHLIEMQGGEDALQLHFVD</sequence>
<dbReference type="Proteomes" id="UP000292402">
    <property type="component" value="Unassembled WGS sequence"/>
</dbReference>
<gene>
    <name evidence="1" type="ORF">AA0114_g10556</name>
</gene>
<evidence type="ECO:0000313" key="2">
    <source>
        <dbReference type="Proteomes" id="UP000292402"/>
    </source>
</evidence>
<dbReference type="EMBL" id="PDXA01000048">
    <property type="protein sequence ID" value="RYN42275.1"/>
    <property type="molecule type" value="Genomic_DNA"/>
</dbReference>
<proteinExistence type="predicted"/>
<reference evidence="2" key="1">
    <citation type="journal article" date="2019" name="bioRxiv">
        <title>Genomics, evolutionary history and diagnostics of the Alternaria alternata species group including apple and Asian pear pathotypes.</title>
        <authorList>
            <person name="Armitage A.D."/>
            <person name="Cockerton H.M."/>
            <person name="Sreenivasaprasad S."/>
            <person name="Woodhall J.W."/>
            <person name="Lane C.R."/>
            <person name="Harrison R.J."/>
            <person name="Clarkson J.P."/>
        </authorList>
    </citation>
    <scope>NUCLEOTIDE SEQUENCE [LARGE SCALE GENOMIC DNA]</scope>
    <source>
        <strain evidence="2">FERA 1082</strain>
    </source>
</reference>
<organism evidence="1 2">
    <name type="scientific">Alternaria tenuissima</name>
    <dbReference type="NCBI Taxonomy" id="119927"/>
    <lineage>
        <taxon>Eukaryota</taxon>
        <taxon>Fungi</taxon>
        <taxon>Dikarya</taxon>
        <taxon>Ascomycota</taxon>
        <taxon>Pezizomycotina</taxon>
        <taxon>Dothideomycetes</taxon>
        <taxon>Pleosporomycetidae</taxon>
        <taxon>Pleosporales</taxon>
        <taxon>Pleosporineae</taxon>
        <taxon>Pleosporaceae</taxon>
        <taxon>Alternaria</taxon>
        <taxon>Alternaria sect. Alternaria</taxon>
        <taxon>Alternaria alternata complex</taxon>
    </lineage>
</organism>
<name>A0A4Q4M502_9PLEO</name>
<accession>A0A4Q4M502</accession>
<dbReference type="AlphaFoldDB" id="A0A4Q4M502"/>
<protein>
    <submittedName>
        <fullName evidence="1">Uncharacterized protein</fullName>
    </submittedName>
</protein>
<evidence type="ECO:0000313" key="1">
    <source>
        <dbReference type="EMBL" id="RYN42275.1"/>
    </source>
</evidence>
<comment type="caution">
    <text evidence="1">The sequence shown here is derived from an EMBL/GenBank/DDBJ whole genome shotgun (WGS) entry which is preliminary data.</text>
</comment>